<organism evidence="7">
    <name type="scientific">Nonomuraea gerenzanensis</name>
    <dbReference type="NCBI Taxonomy" id="93944"/>
    <lineage>
        <taxon>Bacteria</taxon>
        <taxon>Bacillati</taxon>
        <taxon>Actinomycetota</taxon>
        <taxon>Actinomycetes</taxon>
        <taxon>Streptosporangiales</taxon>
        <taxon>Streptosporangiaceae</taxon>
        <taxon>Nonomuraea</taxon>
    </lineage>
</organism>
<dbReference type="InterPro" id="IPR036938">
    <property type="entry name" value="PAP2/HPO_sf"/>
</dbReference>
<dbReference type="InterPro" id="IPR052185">
    <property type="entry name" value="IPC_Synthase-Related"/>
</dbReference>
<feature type="transmembrane region" description="Helical" evidence="5">
    <location>
        <begin position="25"/>
        <end position="42"/>
    </location>
</feature>
<feature type="transmembrane region" description="Helical" evidence="5">
    <location>
        <begin position="253"/>
        <end position="272"/>
    </location>
</feature>
<name>A0A1M4EAN3_9ACTN</name>
<evidence type="ECO:0000256" key="1">
    <source>
        <dbReference type="ARBA" id="ARBA00004141"/>
    </source>
</evidence>
<sequence length="281" mass="30330">MLGYFAVMTLVVVWYRDRLADSTELLAGYAGAAVFLLALAEAERRLPVSKVVRFLRFSGPFLVLPLAYSAAARASRVVHGRYLDGDLHAWETTLLGFAPNPALTAAIGSPLMTEVLTFCYFSFYGCFLVPAILYAWGRVALAERYVFAALAVFLPSYLGFIAIPLIGPALALPESFAAHGPSGHAITALQNEIMAAFDPPGACFPSTHVAGAWITLLCLRRHVPRSVGAMLWVLTAGLTVAVVYDWYHYLSDAAAGLAVALLVHAVTERFAARRARPRSPG</sequence>
<evidence type="ECO:0000256" key="2">
    <source>
        <dbReference type="ARBA" id="ARBA00022692"/>
    </source>
</evidence>
<feature type="transmembrane region" description="Helical" evidence="5">
    <location>
        <begin position="115"/>
        <end position="136"/>
    </location>
</feature>
<proteinExistence type="predicted"/>
<dbReference type="Pfam" id="PF14378">
    <property type="entry name" value="PAP2_3"/>
    <property type="match status" value="1"/>
</dbReference>
<evidence type="ECO:0000313" key="7">
    <source>
        <dbReference type="EMBL" id="SBO95778.1"/>
    </source>
</evidence>
<dbReference type="GO" id="GO:0016020">
    <property type="term" value="C:membrane"/>
    <property type="evidence" value="ECO:0007669"/>
    <property type="project" value="UniProtKB-SubCell"/>
</dbReference>
<dbReference type="EMBL" id="LT559118">
    <property type="protein sequence ID" value="SBO95778.1"/>
    <property type="molecule type" value="Genomic_DNA"/>
</dbReference>
<keyword evidence="3 5" id="KW-1133">Transmembrane helix</keyword>
<feature type="transmembrane region" description="Helical" evidence="5">
    <location>
        <begin position="145"/>
        <end position="166"/>
    </location>
</feature>
<dbReference type="PANTHER" id="PTHR31310">
    <property type="match status" value="1"/>
</dbReference>
<protein>
    <recommendedName>
        <fullName evidence="6">Inositolphosphotransferase Aur1/Ipt1 domain-containing protein</fullName>
    </recommendedName>
</protein>
<evidence type="ECO:0000259" key="6">
    <source>
        <dbReference type="Pfam" id="PF14378"/>
    </source>
</evidence>
<dbReference type="PANTHER" id="PTHR31310:SF7">
    <property type="entry name" value="PA-PHOSPHATASE RELATED-FAMILY PROTEIN DDB_G0268928"/>
    <property type="match status" value="1"/>
</dbReference>
<keyword evidence="2 5" id="KW-0812">Transmembrane</keyword>
<accession>A0A1M4EAN3</accession>
<dbReference type="InterPro" id="IPR026841">
    <property type="entry name" value="Aur1/Ipt1"/>
</dbReference>
<gene>
    <name evidence="7" type="ORF">BN4615_P5294</name>
</gene>
<dbReference type="Gene3D" id="1.20.144.10">
    <property type="entry name" value="Phosphatidic acid phosphatase type 2/haloperoxidase"/>
    <property type="match status" value="1"/>
</dbReference>
<comment type="subcellular location">
    <subcellularLocation>
        <location evidence="1">Membrane</location>
        <topology evidence="1">Multi-pass membrane protein</topology>
    </subcellularLocation>
</comment>
<evidence type="ECO:0000256" key="3">
    <source>
        <dbReference type="ARBA" id="ARBA00022989"/>
    </source>
</evidence>
<feature type="transmembrane region" description="Helical" evidence="5">
    <location>
        <begin position="54"/>
        <end position="71"/>
    </location>
</feature>
<evidence type="ECO:0000256" key="4">
    <source>
        <dbReference type="ARBA" id="ARBA00023136"/>
    </source>
</evidence>
<evidence type="ECO:0000256" key="5">
    <source>
        <dbReference type="SAM" id="Phobius"/>
    </source>
</evidence>
<dbReference type="AlphaFoldDB" id="A0A1M4EAN3"/>
<dbReference type="SUPFAM" id="SSF48317">
    <property type="entry name" value="Acid phosphatase/Vanadium-dependent haloperoxidase"/>
    <property type="match status" value="1"/>
</dbReference>
<feature type="transmembrane region" description="Helical" evidence="5">
    <location>
        <begin position="199"/>
        <end position="219"/>
    </location>
</feature>
<reference evidence="7" key="1">
    <citation type="submission" date="2016-04" db="EMBL/GenBank/DDBJ databases">
        <authorList>
            <person name="Evans L.H."/>
            <person name="Alamgir A."/>
            <person name="Owens N."/>
            <person name="Weber N.D."/>
            <person name="Virtaneva K."/>
            <person name="Barbian K."/>
            <person name="Babar A."/>
            <person name="Rosenke K."/>
        </authorList>
    </citation>
    <scope>NUCLEOTIDE SEQUENCE</scope>
    <source>
        <strain evidence="7">Nono1</strain>
    </source>
</reference>
<feature type="domain" description="Inositolphosphotransferase Aur1/Ipt1" evidence="6">
    <location>
        <begin position="86"/>
        <end position="265"/>
    </location>
</feature>
<keyword evidence="4 5" id="KW-0472">Membrane</keyword>
<feature type="transmembrane region" description="Helical" evidence="5">
    <location>
        <begin position="226"/>
        <end position="247"/>
    </location>
</feature>